<reference evidence="2" key="1">
    <citation type="journal article" date="2022" name="Mol. Ecol. Resour.">
        <title>The genomes of chicory, endive, great burdock and yacon provide insights into Asteraceae palaeo-polyploidization history and plant inulin production.</title>
        <authorList>
            <person name="Fan W."/>
            <person name="Wang S."/>
            <person name="Wang H."/>
            <person name="Wang A."/>
            <person name="Jiang F."/>
            <person name="Liu H."/>
            <person name="Zhao H."/>
            <person name="Xu D."/>
            <person name="Zhang Y."/>
        </authorList>
    </citation>
    <scope>NUCLEOTIDE SEQUENCE [LARGE SCALE GENOMIC DNA]</scope>
    <source>
        <strain evidence="2">cv. Niubang</strain>
    </source>
</reference>
<dbReference type="EMBL" id="CM042061">
    <property type="protein sequence ID" value="KAI3672592.1"/>
    <property type="molecule type" value="Genomic_DNA"/>
</dbReference>
<keyword evidence="2" id="KW-1185">Reference proteome</keyword>
<protein>
    <submittedName>
        <fullName evidence="1">Uncharacterized protein</fullName>
    </submittedName>
</protein>
<evidence type="ECO:0000313" key="1">
    <source>
        <dbReference type="EMBL" id="KAI3672592.1"/>
    </source>
</evidence>
<accession>A0ACB8XPS5</accession>
<sequence>MYCLKSLGVSGDWALKSRIFGVRGHPGDHDSDCARGHNSLALSPKLRSSRYMLGDYASDCATGIIAWHYSLRVPVGSWELESQNPHLHFPHQVQRLGARVELLDWVFSESLVIFNGFGSSRLEDSSGLQKSSLGKI</sequence>
<organism evidence="1 2">
    <name type="scientific">Arctium lappa</name>
    <name type="common">Greater burdock</name>
    <name type="synonym">Lappa major</name>
    <dbReference type="NCBI Taxonomy" id="4217"/>
    <lineage>
        <taxon>Eukaryota</taxon>
        <taxon>Viridiplantae</taxon>
        <taxon>Streptophyta</taxon>
        <taxon>Embryophyta</taxon>
        <taxon>Tracheophyta</taxon>
        <taxon>Spermatophyta</taxon>
        <taxon>Magnoliopsida</taxon>
        <taxon>eudicotyledons</taxon>
        <taxon>Gunneridae</taxon>
        <taxon>Pentapetalae</taxon>
        <taxon>asterids</taxon>
        <taxon>campanulids</taxon>
        <taxon>Asterales</taxon>
        <taxon>Asteraceae</taxon>
        <taxon>Carduoideae</taxon>
        <taxon>Cardueae</taxon>
        <taxon>Arctiinae</taxon>
        <taxon>Arctium</taxon>
    </lineage>
</organism>
<evidence type="ECO:0000313" key="2">
    <source>
        <dbReference type="Proteomes" id="UP001055879"/>
    </source>
</evidence>
<comment type="caution">
    <text evidence="1">The sequence shown here is derived from an EMBL/GenBank/DDBJ whole genome shotgun (WGS) entry which is preliminary data.</text>
</comment>
<reference evidence="1 2" key="2">
    <citation type="journal article" date="2022" name="Mol. Ecol. Resour.">
        <title>The genomes of chicory, endive, great burdock and yacon provide insights into Asteraceae paleo-polyploidization history and plant inulin production.</title>
        <authorList>
            <person name="Fan W."/>
            <person name="Wang S."/>
            <person name="Wang H."/>
            <person name="Wang A."/>
            <person name="Jiang F."/>
            <person name="Liu H."/>
            <person name="Zhao H."/>
            <person name="Xu D."/>
            <person name="Zhang Y."/>
        </authorList>
    </citation>
    <scope>NUCLEOTIDE SEQUENCE [LARGE SCALE GENOMIC DNA]</scope>
    <source>
        <strain evidence="2">cv. Niubang</strain>
    </source>
</reference>
<gene>
    <name evidence="1" type="ORF">L6452_38687</name>
</gene>
<dbReference type="Proteomes" id="UP001055879">
    <property type="component" value="Linkage Group LG15"/>
</dbReference>
<proteinExistence type="predicted"/>
<name>A0ACB8XPS5_ARCLA</name>